<dbReference type="Proteomes" id="UP000256970">
    <property type="component" value="Unassembled WGS sequence"/>
</dbReference>
<accession>A0A383WBS6</accession>
<sequence length="378" mass="43203">MAARDLANAALVSSDFYKASKHGLAVLEAQAAELKLRCGWDFSKPASVQCSSKTLRMLQNLPRPTGWSWQQWAACLQDPLQFRVYELKQAARQLAVPGNSSKLVISILQAFGLQQPSSVAPQLLRAVLLERCCKCPWAGCEQISTVWEVLKDWSSSEIDRKWPGLSKRLLDDSCSTAAARRRALQMYTGACSKQQLQGLQLLALQTEEYGEWLREVVLEPYAQHGTMLQELAVVMREPQQKMLEVKGQLQQRQQQQEQELVGSALLQLQAMQELADTALQRLQEVAELRDRLQQQLQELPQVVARMVKRHQELSQMSGKQLQGLLEEIGRQPKELRECQQKMDQTLREMISMQQRLNEWVQQVNTNYNFTSIQEAENR</sequence>
<keyword evidence="1" id="KW-0175">Coiled coil</keyword>
<organism evidence="2 3">
    <name type="scientific">Tetradesmus obliquus</name>
    <name type="common">Green alga</name>
    <name type="synonym">Acutodesmus obliquus</name>
    <dbReference type="NCBI Taxonomy" id="3088"/>
    <lineage>
        <taxon>Eukaryota</taxon>
        <taxon>Viridiplantae</taxon>
        <taxon>Chlorophyta</taxon>
        <taxon>core chlorophytes</taxon>
        <taxon>Chlorophyceae</taxon>
        <taxon>CS clade</taxon>
        <taxon>Sphaeropleales</taxon>
        <taxon>Scenedesmaceae</taxon>
        <taxon>Tetradesmus</taxon>
    </lineage>
</organism>
<feature type="coiled-coil region" evidence="1">
    <location>
        <begin position="268"/>
        <end position="305"/>
    </location>
</feature>
<feature type="coiled-coil region" evidence="1">
    <location>
        <begin position="335"/>
        <end position="362"/>
    </location>
</feature>
<evidence type="ECO:0000313" key="3">
    <source>
        <dbReference type="Proteomes" id="UP000256970"/>
    </source>
</evidence>
<keyword evidence="3" id="KW-1185">Reference proteome</keyword>
<protein>
    <submittedName>
        <fullName evidence="2">Uncharacterized protein</fullName>
    </submittedName>
</protein>
<dbReference type="AlphaFoldDB" id="A0A383WBS6"/>
<gene>
    <name evidence="2" type="ORF">BQ4739_LOCUS15378</name>
</gene>
<name>A0A383WBS6_TETOB</name>
<proteinExistence type="predicted"/>
<evidence type="ECO:0000256" key="1">
    <source>
        <dbReference type="SAM" id="Coils"/>
    </source>
</evidence>
<dbReference type="EMBL" id="FNXT01001224">
    <property type="protein sequence ID" value="SZX75068.1"/>
    <property type="molecule type" value="Genomic_DNA"/>
</dbReference>
<reference evidence="2 3" key="1">
    <citation type="submission" date="2016-10" db="EMBL/GenBank/DDBJ databases">
        <authorList>
            <person name="Cai Z."/>
        </authorList>
    </citation>
    <scope>NUCLEOTIDE SEQUENCE [LARGE SCALE GENOMIC DNA]</scope>
</reference>
<evidence type="ECO:0000313" key="2">
    <source>
        <dbReference type="EMBL" id="SZX75068.1"/>
    </source>
</evidence>